<dbReference type="InterPro" id="IPR002048">
    <property type="entry name" value="EF_hand_dom"/>
</dbReference>
<evidence type="ECO:0000256" key="1">
    <source>
        <dbReference type="SAM" id="MobiDB-lite"/>
    </source>
</evidence>
<feature type="region of interest" description="Disordered" evidence="1">
    <location>
        <begin position="71"/>
        <end position="92"/>
    </location>
</feature>
<dbReference type="SUPFAM" id="SSF47473">
    <property type="entry name" value="EF-hand"/>
    <property type="match status" value="1"/>
</dbReference>
<dbReference type="GO" id="GO:0005654">
    <property type="term" value="C:nucleoplasm"/>
    <property type="evidence" value="ECO:0007669"/>
    <property type="project" value="TreeGrafter"/>
</dbReference>
<keyword evidence="4" id="KW-1185">Reference proteome</keyword>
<dbReference type="InterPro" id="IPR052603">
    <property type="entry name" value="EFCB6"/>
</dbReference>
<dbReference type="Gene3D" id="1.10.238.10">
    <property type="entry name" value="EF-hand"/>
    <property type="match status" value="2"/>
</dbReference>
<evidence type="ECO:0000313" key="3">
    <source>
        <dbReference type="EMBL" id="KAK6269286.1"/>
    </source>
</evidence>
<dbReference type="PANTHER" id="PTHR20875">
    <property type="entry name" value="EF-HAND CALCIUM-BINDING DOMAIN-CONTAINING PROTEIN 6-RELATED"/>
    <property type="match status" value="1"/>
</dbReference>
<dbReference type="InterPro" id="IPR011992">
    <property type="entry name" value="EF-hand-dom_pair"/>
</dbReference>
<evidence type="ECO:0000313" key="4">
    <source>
        <dbReference type="Proteomes" id="UP001356427"/>
    </source>
</evidence>
<proteinExistence type="predicted"/>
<feature type="domain" description="EF-hand" evidence="2">
    <location>
        <begin position="3"/>
        <end position="38"/>
    </location>
</feature>
<reference evidence="3 4" key="1">
    <citation type="submission" date="2021-04" db="EMBL/GenBank/DDBJ databases">
        <authorList>
            <person name="De Guttry C."/>
            <person name="Zahm M."/>
            <person name="Klopp C."/>
            <person name="Cabau C."/>
            <person name="Louis A."/>
            <person name="Berthelot C."/>
            <person name="Parey E."/>
            <person name="Roest Crollius H."/>
            <person name="Montfort J."/>
            <person name="Robinson-Rechavi M."/>
            <person name="Bucao C."/>
            <person name="Bouchez O."/>
            <person name="Gislard M."/>
            <person name="Lluch J."/>
            <person name="Milhes M."/>
            <person name="Lampietro C."/>
            <person name="Lopez Roques C."/>
            <person name="Donnadieu C."/>
            <person name="Braasch I."/>
            <person name="Desvignes T."/>
            <person name="Postlethwait J."/>
            <person name="Bobe J."/>
            <person name="Wedekind C."/>
            <person name="Guiguen Y."/>
        </authorList>
    </citation>
    <scope>NUCLEOTIDE SEQUENCE [LARGE SCALE GENOMIC DNA]</scope>
    <source>
        <strain evidence="3">Cs_M1</strain>
        <tissue evidence="3">Blood</tissue>
    </source>
</reference>
<dbReference type="PANTHER" id="PTHR20875:SF2">
    <property type="entry name" value="EF-HAND CALCIUM-BINDING DOMAIN-CONTAINING PROTEIN 6"/>
    <property type="match status" value="1"/>
</dbReference>
<evidence type="ECO:0000259" key="2">
    <source>
        <dbReference type="PROSITE" id="PS50222"/>
    </source>
</evidence>
<dbReference type="Proteomes" id="UP001356427">
    <property type="component" value="Unassembled WGS sequence"/>
</dbReference>
<organism evidence="3 4">
    <name type="scientific">Coregonus suidteri</name>
    <dbReference type="NCBI Taxonomy" id="861788"/>
    <lineage>
        <taxon>Eukaryota</taxon>
        <taxon>Metazoa</taxon>
        <taxon>Chordata</taxon>
        <taxon>Craniata</taxon>
        <taxon>Vertebrata</taxon>
        <taxon>Euteleostomi</taxon>
        <taxon>Actinopterygii</taxon>
        <taxon>Neopterygii</taxon>
        <taxon>Teleostei</taxon>
        <taxon>Protacanthopterygii</taxon>
        <taxon>Salmoniformes</taxon>
        <taxon>Salmonidae</taxon>
        <taxon>Coregoninae</taxon>
        <taxon>Coregonus</taxon>
    </lineage>
</organism>
<comment type="caution">
    <text evidence="3">The sequence shown here is derived from an EMBL/GenBank/DDBJ whole genome shotgun (WGS) entry which is preliminary data.</text>
</comment>
<name>A0AAN8QBI2_9TELE</name>
<dbReference type="GO" id="GO:0005509">
    <property type="term" value="F:calcium ion binding"/>
    <property type="evidence" value="ECO:0007669"/>
    <property type="project" value="InterPro"/>
</dbReference>
<protein>
    <recommendedName>
        <fullName evidence="2">EF-hand domain-containing protein</fullName>
    </recommendedName>
</protein>
<feature type="non-terminal residue" evidence="3">
    <location>
        <position position="1"/>
    </location>
</feature>
<feature type="domain" description="EF-hand" evidence="2">
    <location>
        <begin position="100"/>
        <end position="135"/>
    </location>
</feature>
<dbReference type="AlphaFoldDB" id="A0AAN8QBI2"/>
<sequence length="440" mass="49685">LCVSCTLVWRALQAFDVTHSGLVSQEDLRAILSSFLFPMSLSTFQSLTCRFGVRATGPVLWKQFLGQFQGPVTEEDHTSPQTDRVPELPDAEEGHRSLTAFYPILKRAFKQLDRGKIGRITRADLRQALEGTHTPRPRLSPDQVRELLILLDPEHTGLITQPSLELLNPRRVHSAPGRETLHTPTGGCKEGVMEEAAQEEKRELNETQSPQWIEKAPTKADTWTTVKGLLCDKLSDQIAPMLGVLGDCDPRQTGSVRHEDLRRIIQCYGLPLSHTHFNKLCEAGLDPDPGSCRVRYRQVPRALGLPTGETQTGTIHYHHKGSDRLNSQSQNALVNNRPVRSLSATVGGPRVRTVENIMFRKLKERLDHRHVTLDDHIRATVRSSGGMLSLRDLKKILDDSRITLDEKHSTSSTYRLVSKMEKRLVRLSWLRMMVRVEFDS</sequence>
<feature type="compositionally biased region" description="Basic and acidic residues" evidence="1">
    <location>
        <begin position="74"/>
        <end position="92"/>
    </location>
</feature>
<accession>A0AAN8QBI2</accession>
<dbReference type="PROSITE" id="PS50222">
    <property type="entry name" value="EF_HAND_2"/>
    <property type="match status" value="2"/>
</dbReference>
<dbReference type="EMBL" id="JAGTTL010003251">
    <property type="protein sequence ID" value="KAK6269286.1"/>
    <property type="molecule type" value="Genomic_DNA"/>
</dbReference>
<gene>
    <name evidence="3" type="ORF">J4Q44_G00393970</name>
</gene>